<keyword evidence="1" id="KW-0472">Membrane</keyword>
<feature type="transmembrane region" description="Helical" evidence="1">
    <location>
        <begin position="98"/>
        <end position="115"/>
    </location>
</feature>
<sequence>MVALKVEICKYHTLIPKVAHVVRRTFNRVNVCACTSHMTLGINARVPQHGITINFLKANFFSAKLFYTALIKGTEWVKIQSLINFKYKNSCFNNFNHLFNLFSLFSFLSLLRFVLSIY</sequence>
<dbReference type="Proteomes" id="UP000276133">
    <property type="component" value="Unassembled WGS sequence"/>
</dbReference>
<comment type="caution">
    <text evidence="2">The sequence shown here is derived from an EMBL/GenBank/DDBJ whole genome shotgun (WGS) entry which is preliminary data.</text>
</comment>
<keyword evidence="1" id="KW-0812">Transmembrane</keyword>
<name>A0A3M7PMY6_BRAPC</name>
<keyword evidence="3" id="KW-1185">Reference proteome</keyword>
<dbReference type="AlphaFoldDB" id="A0A3M7PMY6"/>
<organism evidence="2 3">
    <name type="scientific">Brachionus plicatilis</name>
    <name type="common">Marine rotifer</name>
    <name type="synonym">Brachionus muelleri</name>
    <dbReference type="NCBI Taxonomy" id="10195"/>
    <lineage>
        <taxon>Eukaryota</taxon>
        <taxon>Metazoa</taxon>
        <taxon>Spiralia</taxon>
        <taxon>Gnathifera</taxon>
        <taxon>Rotifera</taxon>
        <taxon>Eurotatoria</taxon>
        <taxon>Monogononta</taxon>
        <taxon>Pseudotrocha</taxon>
        <taxon>Ploima</taxon>
        <taxon>Brachionidae</taxon>
        <taxon>Brachionus</taxon>
    </lineage>
</organism>
<gene>
    <name evidence="2" type="ORF">BpHYR1_046743</name>
</gene>
<evidence type="ECO:0000313" key="2">
    <source>
        <dbReference type="EMBL" id="RNA00349.1"/>
    </source>
</evidence>
<evidence type="ECO:0000313" key="3">
    <source>
        <dbReference type="Proteomes" id="UP000276133"/>
    </source>
</evidence>
<proteinExistence type="predicted"/>
<evidence type="ECO:0000256" key="1">
    <source>
        <dbReference type="SAM" id="Phobius"/>
    </source>
</evidence>
<keyword evidence="1" id="KW-1133">Transmembrane helix</keyword>
<accession>A0A3M7PMY6</accession>
<protein>
    <submittedName>
        <fullName evidence="2">Uncharacterized protein</fullName>
    </submittedName>
</protein>
<reference evidence="2 3" key="1">
    <citation type="journal article" date="2018" name="Sci. Rep.">
        <title>Genomic signatures of local adaptation to the degree of environmental predictability in rotifers.</title>
        <authorList>
            <person name="Franch-Gras L."/>
            <person name="Hahn C."/>
            <person name="Garcia-Roger E.M."/>
            <person name="Carmona M.J."/>
            <person name="Serra M."/>
            <person name="Gomez A."/>
        </authorList>
    </citation>
    <scope>NUCLEOTIDE SEQUENCE [LARGE SCALE GENOMIC DNA]</scope>
    <source>
        <strain evidence="2">HYR1</strain>
    </source>
</reference>
<dbReference type="EMBL" id="REGN01009799">
    <property type="protein sequence ID" value="RNA00349.1"/>
    <property type="molecule type" value="Genomic_DNA"/>
</dbReference>